<comment type="caution">
    <text evidence="9">The sequence shown here is derived from an EMBL/GenBank/DDBJ whole genome shotgun (WGS) entry which is preliminary data.</text>
</comment>
<feature type="transmembrane region" description="Helical" evidence="7">
    <location>
        <begin position="381"/>
        <end position="400"/>
    </location>
</feature>
<dbReference type="InterPro" id="IPR036259">
    <property type="entry name" value="MFS_trans_sf"/>
</dbReference>
<evidence type="ECO:0000256" key="5">
    <source>
        <dbReference type="ARBA" id="ARBA00022989"/>
    </source>
</evidence>
<evidence type="ECO:0000256" key="3">
    <source>
        <dbReference type="ARBA" id="ARBA00022448"/>
    </source>
</evidence>
<feature type="transmembrane region" description="Helical" evidence="7">
    <location>
        <begin position="406"/>
        <end position="426"/>
    </location>
</feature>
<proteinExistence type="inferred from homology"/>
<evidence type="ECO:0000313" key="10">
    <source>
        <dbReference type="Proteomes" id="UP001642482"/>
    </source>
</evidence>
<evidence type="ECO:0000259" key="8">
    <source>
        <dbReference type="PROSITE" id="PS50850"/>
    </source>
</evidence>
<feature type="transmembrane region" description="Helical" evidence="7">
    <location>
        <begin position="542"/>
        <end position="564"/>
    </location>
</feature>
<evidence type="ECO:0000256" key="4">
    <source>
        <dbReference type="ARBA" id="ARBA00022692"/>
    </source>
</evidence>
<dbReference type="CDD" id="cd12148">
    <property type="entry name" value="fungal_TF_MHR"/>
    <property type="match status" value="1"/>
</dbReference>
<dbReference type="InterPro" id="IPR011701">
    <property type="entry name" value="MFS"/>
</dbReference>
<feature type="transmembrane region" description="Helical" evidence="7">
    <location>
        <begin position="794"/>
        <end position="813"/>
    </location>
</feature>
<keyword evidence="5 7" id="KW-1133">Transmembrane helix</keyword>
<keyword evidence="4 7" id="KW-0812">Transmembrane</keyword>
<dbReference type="SUPFAM" id="SSF103473">
    <property type="entry name" value="MFS general substrate transporter"/>
    <property type="match status" value="2"/>
</dbReference>
<dbReference type="Pfam" id="PF07690">
    <property type="entry name" value="MFS_1"/>
    <property type="match status" value="1"/>
</dbReference>
<comment type="subcellular location">
    <subcellularLocation>
        <location evidence="1">Membrane</location>
        <topology evidence="1">Multi-pass membrane protein</topology>
    </subcellularLocation>
</comment>
<feature type="transmembrane region" description="Helical" evidence="7">
    <location>
        <begin position="679"/>
        <end position="700"/>
    </location>
</feature>
<name>A0ABP0CQY5_9PEZI</name>
<feature type="transmembrane region" description="Helical" evidence="7">
    <location>
        <begin position="622"/>
        <end position="641"/>
    </location>
</feature>
<feature type="transmembrane region" description="Helical" evidence="7">
    <location>
        <begin position="470"/>
        <end position="490"/>
    </location>
</feature>
<dbReference type="Proteomes" id="UP001642482">
    <property type="component" value="Unassembled WGS sequence"/>
</dbReference>
<feature type="transmembrane region" description="Helical" evidence="7">
    <location>
        <begin position="348"/>
        <end position="369"/>
    </location>
</feature>
<sequence length="816" mass="88833">MRSRAALYRVPEERRDVRRRKVGKSTVTAASFKTSYYGPSSMQYFLSRVGTFLGSAFAEPVPTRNMLLTGVNRRLAYLTSSGPSGPSADPQLPASSGIAKVHQPAMSRTQEEYFLNTFWESYYYTLPIVDEDAFQAHYASLWESPDQDSRGLRKDSALVDIILALCIQSSSSFLPLATTGSTSTKGEDPTIAGRWYYRRAKALLAAYMESPSITTVQVQLLASIYLCCASFQNTSHSTLAVAVRNATIVGLHLAVEALPEMGDSISWLDPQQPDNPENFSMFMDWALAVDSFNSFDQLLGPPEQRIVTGIRWVLAIVAIFSANLLYGLDTTISASIQASVSATYQNSITELGWLGYGFGLGSSVAILPLGKAYGLFNVKWLYLLCLTQFAAGSALCGAAPSMAVLIIGRVWAGVGGAGMYLGTLNLMSAIPLSSERPFYMALIVVVYGTGAVMGPVVGGLLSDSSATWRWAFYFNLVVFGAISPLYLFSLPSITRQEHIPVLTKLRKLDSLGIVLSAGMYVSLALALSFAGTSWPWKSAQVIVLFILAGILFIVFGLTQYWTILTSVEYRLFPFQFLGSRKMVTLFVLMACGGAGLFICIYYIPLYFLFVHGDDATQAAVRLLPLVAFYASGVLACSRLLAMTPPRYFWVWFFVTGVFLSVGGAAIFTVNAGPNDAAKVYGFSLLLGIGFSTSQASYYVATHHLVEADKVPDAIQFLNASQGSSQFLGLLIASAIFQSRSYIGIRDILEGQGDFTESQIRGAIAGAHSELFSELTPDLGAKCLEVIVRAIQREWIMVVTAGVFMTVASLFLVHRKN</sequence>
<keyword evidence="3" id="KW-0813">Transport</keyword>
<evidence type="ECO:0000313" key="9">
    <source>
        <dbReference type="EMBL" id="CAK7234478.1"/>
    </source>
</evidence>
<gene>
    <name evidence="9" type="ORF">SEUCBS140593_008955</name>
</gene>
<reference evidence="9 10" key="1">
    <citation type="submission" date="2024-01" db="EMBL/GenBank/DDBJ databases">
        <authorList>
            <person name="Allen C."/>
            <person name="Tagirdzhanova G."/>
        </authorList>
    </citation>
    <scope>NUCLEOTIDE SEQUENCE [LARGE SCALE GENOMIC DNA]</scope>
</reference>
<dbReference type="PANTHER" id="PTHR23501">
    <property type="entry name" value="MAJOR FACILITATOR SUPERFAMILY"/>
    <property type="match status" value="1"/>
</dbReference>
<comment type="similarity">
    <text evidence="2">Belongs to the major facilitator superfamily. TCR/Tet family.</text>
</comment>
<evidence type="ECO:0000256" key="2">
    <source>
        <dbReference type="ARBA" id="ARBA00007520"/>
    </source>
</evidence>
<organism evidence="9 10">
    <name type="scientific">Sporothrix eucalyptigena</name>
    <dbReference type="NCBI Taxonomy" id="1812306"/>
    <lineage>
        <taxon>Eukaryota</taxon>
        <taxon>Fungi</taxon>
        <taxon>Dikarya</taxon>
        <taxon>Ascomycota</taxon>
        <taxon>Pezizomycotina</taxon>
        <taxon>Sordariomycetes</taxon>
        <taxon>Sordariomycetidae</taxon>
        <taxon>Ophiostomatales</taxon>
        <taxon>Ophiostomataceae</taxon>
        <taxon>Sporothrix</taxon>
    </lineage>
</organism>
<evidence type="ECO:0000256" key="7">
    <source>
        <dbReference type="SAM" id="Phobius"/>
    </source>
</evidence>
<protein>
    <recommendedName>
        <fullName evidence="8">Major facilitator superfamily (MFS) profile domain-containing protein</fullName>
    </recommendedName>
</protein>
<dbReference type="Gene3D" id="1.20.1250.20">
    <property type="entry name" value="MFS general substrate transporter like domains"/>
    <property type="match status" value="1"/>
</dbReference>
<feature type="transmembrane region" description="Helical" evidence="7">
    <location>
        <begin position="309"/>
        <end position="328"/>
    </location>
</feature>
<dbReference type="EMBL" id="CAWUHD010000135">
    <property type="protein sequence ID" value="CAK7234478.1"/>
    <property type="molecule type" value="Genomic_DNA"/>
</dbReference>
<feature type="transmembrane region" description="Helical" evidence="7">
    <location>
        <begin position="585"/>
        <end position="610"/>
    </location>
</feature>
<feature type="transmembrane region" description="Helical" evidence="7">
    <location>
        <begin position="511"/>
        <end position="530"/>
    </location>
</feature>
<feature type="domain" description="Major facilitator superfamily (MFS) profile" evidence="8">
    <location>
        <begin position="315"/>
        <end position="816"/>
    </location>
</feature>
<evidence type="ECO:0000256" key="6">
    <source>
        <dbReference type="ARBA" id="ARBA00023136"/>
    </source>
</evidence>
<dbReference type="PANTHER" id="PTHR23501:SF12">
    <property type="entry name" value="MAJOR FACILITATOR SUPERFAMILY (MFS) PROFILE DOMAIN-CONTAINING PROTEIN-RELATED"/>
    <property type="match status" value="1"/>
</dbReference>
<feature type="transmembrane region" description="Helical" evidence="7">
    <location>
        <begin position="648"/>
        <end position="667"/>
    </location>
</feature>
<keyword evidence="10" id="KW-1185">Reference proteome</keyword>
<dbReference type="PROSITE" id="PS50850">
    <property type="entry name" value="MFS"/>
    <property type="match status" value="1"/>
</dbReference>
<dbReference type="InterPro" id="IPR020846">
    <property type="entry name" value="MFS_dom"/>
</dbReference>
<accession>A0ABP0CQY5</accession>
<evidence type="ECO:0000256" key="1">
    <source>
        <dbReference type="ARBA" id="ARBA00004141"/>
    </source>
</evidence>
<feature type="transmembrane region" description="Helical" evidence="7">
    <location>
        <begin position="438"/>
        <end position="458"/>
    </location>
</feature>
<keyword evidence="6 7" id="KW-0472">Membrane</keyword>